<organism evidence="10 11">
    <name type="scientific">Candidatus Jettenia ecosi</name>
    <dbReference type="NCBI Taxonomy" id="2494326"/>
    <lineage>
        <taxon>Bacteria</taxon>
        <taxon>Pseudomonadati</taxon>
        <taxon>Planctomycetota</taxon>
        <taxon>Candidatus Brocadiia</taxon>
        <taxon>Candidatus Brocadiales</taxon>
        <taxon>Candidatus Brocadiaceae</taxon>
        <taxon>Candidatus Jettenia</taxon>
    </lineage>
</organism>
<keyword evidence="6 8" id="KW-1133">Transmembrane helix</keyword>
<feature type="transmembrane region" description="Helical" evidence="8">
    <location>
        <begin position="157"/>
        <end position="190"/>
    </location>
</feature>
<name>A0A533QCV0_9BACT</name>
<evidence type="ECO:0000313" key="11">
    <source>
        <dbReference type="Proteomes" id="UP000319783"/>
    </source>
</evidence>
<keyword evidence="7 8" id="KW-0472">Membrane</keyword>
<feature type="transmembrane region" description="Helical" evidence="8">
    <location>
        <begin position="71"/>
        <end position="89"/>
    </location>
</feature>
<dbReference type="EMBL" id="SULG01000018">
    <property type="protein sequence ID" value="TLD42538.1"/>
    <property type="molecule type" value="Genomic_DNA"/>
</dbReference>
<evidence type="ECO:0000313" key="10">
    <source>
        <dbReference type="EMBL" id="TLD42538.1"/>
    </source>
</evidence>
<keyword evidence="4" id="KW-0808">Transferase</keyword>
<evidence type="ECO:0000256" key="2">
    <source>
        <dbReference type="ARBA" id="ARBA00022475"/>
    </source>
</evidence>
<evidence type="ECO:0000256" key="8">
    <source>
        <dbReference type="SAM" id="Phobius"/>
    </source>
</evidence>
<dbReference type="PANTHER" id="PTHR33908:SF11">
    <property type="entry name" value="MEMBRANE PROTEIN"/>
    <property type="match status" value="1"/>
</dbReference>
<gene>
    <name evidence="10" type="ORF">JETT_1189</name>
</gene>
<feature type="transmembrane region" description="Helical" evidence="8">
    <location>
        <begin position="388"/>
        <end position="409"/>
    </location>
</feature>
<dbReference type="PANTHER" id="PTHR33908">
    <property type="entry name" value="MANNOSYLTRANSFERASE YKCB-RELATED"/>
    <property type="match status" value="1"/>
</dbReference>
<evidence type="ECO:0000256" key="5">
    <source>
        <dbReference type="ARBA" id="ARBA00022692"/>
    </source>
</evidence>
<dbReference type="InterPro" id="IPR038731">
    <property type="entry name" value="RgtA/B/C-like"/>
</dbReference>
<keyword evidence="2" id="KW-1003">Cell membrane</keyword>
<evidence type="ECO:0000259" key="9">
    <source>
        <dbReference type="Pfam" id="PF13231"/>
    </source>
</evidence>
<dbReference type="GO" id="GO:0005886">
    <property type="term" value="C:plasma membrane"/>
    <property type="evidence" value="ECO:0007669"/>
    <property type="project" value="UniProtKB-SubCell"/>
</dbReference>
<evidence type="ECO:0000256" key="6">
    <source>
        <dbReference type="ARBA" id="ARBA00022989"/>
    </source>
</evidence>
<keyword evidence="5 8" id="KW-0812">Transmembrane</keyword>
<protein>
    <recommendedName>
        <fullName evidence="9">Glycosyltransferase RgtA/B/C/D-like domain-containing protein</fullName>
    </recommendedName>
</protein>
<sequence length="524" mass="61033">MNFRYRVTILFCICLLTRLCFVAQYLDSCDSIDFALGLHDYDISRLQPHFPGYPVYLFTSWLFFKLFHHDVWALVMPGILCSSLTIYPLSSLARHLFSERVALLTAVLYLINPLCWLQAERPTSDAMGLFFIIVSAYFLYRITFSDCDNNQSSGKKIYLFLGSLCLGLGLGVRLSYFPFIILWMAVVVYLTTRSIHLKKHSTFYGCTGFIIGISLWLFPQIAYIGWYHLWKNGLFFSHGHFTDWGGSIVTFGGLRRIACLVRSIWEYGLGGWWSGSSFFRLIPSFVMVISLLYSFKQHFSYRQRWFLGMYIIPYLIWINFGQNVANPRHILPVIPILLLFISHGLCKAYEEVSRDISIRRSIFLFIRSFPGFPPNPYRERKKREGSLTAAYCPLLFILTLIVSMSIFSLKLVIRYHHHIPAPIQLVQFVESQFDNLSTRVYCSEDKRFFEYYTPLWDVRMVRNAAQLNFDLQSSIDKPQNILVVHVSGEDKQFGTERLSLIMFQGNPYTDGLYKNLFLSVWNNL</sequence>
<proteinExistence type="predicted"/>
<dbReference type="GO" id="GO:0016763">
    <property type="term" value="F:pentosyltransferase activity"/>
    <property type="evidence" value="ECO:0007669"/>
    <property type="project" value="TreeGrafter"/>
</dbReference>
<dbReference type="InterPro" id="IPR050297">
    <property type="entry name" value="LipidA_mod_glycosyltrf_83"/>
</dbReference>
<comment type="caution">
    <text evidence="10">The sequence shown here is derived from an EMBL/GenBank/DDBJ whole genome shotgun (WGS) entry which is preliminary data.</text>
</comment>
<feature type="domain" description="Glycosyltransferase RgtA/B/C/D-like" evidence="9">
    <location>
        <begin position="54"/>
        <end position="215"/>
    </location>
</feature>
<dbReference type="Pfam" id="PF13231">
    <property type="entry name" value="PMT_2"/>
    <property type="match status" value="1"/>
</dbReference>
<evidence type="ECO:0000256" key="1">
    <source>
        <dbReference type="ARBA" id="ARBA00004651"/>
    </source>
</evidence>
<feature type="transmembrane region" description="Helical" evidence="8">
    <location>
        <begin position="202"/>
        <end position="226"/>
    </location>
</feature>
<feature type="transmembrane region" description="Helical" evidence="8">
    <location>
        <begin position="101"/>
        <end position="119"/>
    </location>
</feature>
<feature type="transmembrane region" description="Helical" evidence="8">
    <location>
        <begin position="272"/>
        <end position="293"/>
    </location>
</feature>
<evidence type="ECO:0000256" key="7">
    <source>
        <dbReference type="ARBA" id="ARBA00023136"/>
    </source>
</evidence>
<dbReference type="GO" id="GO:0009103">
    <property type="term" value="P:lipopolysaccharide biosynthetic process"/>
    <property type="evidence" value="ECO:0007669"/>
    <property type="project" value="UniProtKB-ARBA"/>
</dbReference>
<feature type="transmembrane region" description="Helical" evidence="8">
    <location>
        <begin position="126"/>
        <end position="145"/>
    </location>
</feature>
<dbReference type="AlphaFoldDB" id="A0A533QCV0"/>
<dbReference type="Proteomes" id="UP000319783">
    <property type="component" value="Unassembled WGS sequence"/>
</dbReference>
<comment type="subcellular location">
    <subcellularLocation>
        <location evidence="1">Cell membrane</location>
        <topology evidence="1">Multi-pass membrane protein</topology>
    </subcellularLocation>
</comment>
<accession>A0A533QCV0</accession>
<feature type="transmembrane region" description="Helical" evidence="8">
    <location>
        <begin position="330"/>
        <end position="349"/>
    </location>
</feature>
<reference evidence="10 11" key="1">
    <citation type="submission" date="2019-04" db="EMBL/GenBank/DDBJ databases">
        <title>Genome of a novel bacterium Candidatus Jettenia ecosi reconstructed from metagenome of an anammox bioreactor.</title>
        <authorList>
            <person name="Mardanov A.V."/>
            <person name="Beletsky A.V."/>
            <person name="Ravin N.V."/>
            <person name="Botchkova E.A."/>
            <person name="Litti Y.V."/>
            <person name="Nozhevnikova A.N."/>
        </authorList>
    </citation>
    <scope>NUCLEOTIDE SEQUENCE [LARGE SCALE GENOMIC DNA]</scope>
    <source>
        <strain evidence="10">J2</strain>
    </source>
</reference>
<evidence type="ECO:0000256" key="3">
    <source>
        <dbReference type="ARBA" id="ARBA00022676"/>
    </source>
</evidence>
<evidence type="ECO:0000256" key="4">
    <source>
        <dbReference type="ARBA" id="ARBA00022679"/>
    </source>
</evidence>
<feature type="transmembrane region" description="Helical" evidence="8">
    <location>
        <begin position="305"/>
        <end position="324"/>
    </location>
</feature>
<keyword evidence="3" id="KW-0328">Glycosyltransferase</keyword>